<name>A0A1Q9C0L9_SYMMI</name>
<gene>
    <name evidence="2" type="ORF">AK812_SmicGene43594</name>
</gene>
<dbReference type="EMBL" id="LSRX01002015">
    <property type="protein sequence ID" value="OLP76471.1"/>
    <property type="molecule type" value="Genomic_DNA"/>
</dbReference>
<accession>A0A1Q9C0L9</accession>
<keyword evidence="3" id="KW-1185">Reference proteome</keyword>
<dbReference type="AlphaFoldDB" id="A0A1Q9C0L9"/>
<reference evidence="2 3" key="1">
    <citation type="submission" date="2016-02" db="EMBL/GenBank/DDBJ databases">
        <title>Genome analysis of coral dinoflagellate symbionts highlights evolutionary adaptations to a symbiotic lifestyle.</title>
        <authorList>
            <person name="Aranda M."/>
            <person name="Li Y."/>
            <person name="Liew Y.J."/>
            <person name="Baumgarten S."/>
            <person name="Simakov O."/>
            <person name="Wilson M."/>
            <person name="Piel J."/>
            <person name="Ashoor H."/>
            <person name="Bougouffa S."/>
            <person name="Bajic V.B."/>
            <person name="Ryu T."/>
            <person name="Ravasi T."/>
            <person name="Bayer T."/>
            <person name="Micklem G."/>
            <person name="Kim H."/>
            <person name="Bhak J."/>
            <person name="Lajeunesse T.C."/>
            <person name="Voolstra C.R."/>
        </authorList>
    </citation>
    <scope>NUCLEOTIDE SEQUENCE [LARGE SCALE GENOMIC DNA]</scope>
    <source>
        <strain evidence="2 3">CCMP2467</strain>
    </source>
</reference>
<organism evidence="2 3">
    <name type="scientific">Symbiodinium microadriaticum</name>
    <name type="common">Dinoflagellate</name>
    <name type="synonym">Zooxanthella microadriatica</name>
    <dbReference type="NCBI Taxonomy" id="2951"/>
    <lineage>
        <taxon>Eukaryota</taxon>
        <taxon>Sar</taxon>
        <taxon>Alveolata</taxon>
        <taxon>Dinophyceae</taxon>
        <taxon>Suessiales</taxon>
        <taxon>Symbiodiniaceae</taxon>
        <taxon>Symbiodinium</taxon>
    </lineage>
</organism>
<protein>
    <submittedName>
        <fullName evidence="2">Uncharacterized protein</fullName>
    </submittedName>
</protein>
<feature type="region of interest" description="Disordered" evidence="1">
    <location>
        <begin position="1"/>
        <end position="93"/>
    </location>
</feature>
<comment type="caution">
    <text evidence="2">The sequence shown here is derived from an EMBL/GenBank/DDBJ whole genome shotgun (WGS) entry which is preliminary data.</text>
</comment>
<evidence type="ECO:0000313" key="3">
    <source>
        <dbReference type="Proteomes" id="UP000186817"/>
    </source>
</evidence>
<proteinExistence type="predicted"/>
<dbReference type="Proteomes" id="UP000186817">
    <property type="component" value="Unassembled WGS sequence"/>
</dbReference>
<sequence>MASSVDPGSHAGEGAKREDARVGPVISPRMSLERPSVALSAAPPTREHSRLAATPDASPKQEEQGATPTSAVSVQPSAIVSGSQPVASPQASTVRKEVAEATILDRKVEHLNAPPQIIQQRGETLVEEELKQEFMDIPVITEEIQYIDIPDIHHVEKIEEVSKVVPVPYEQLVEEIVKVPRILKEERVQQRQVEVTVDVPVPQVVEEVPLAQNMRRMRV</sequence>
<feature type="compositionally biased region" description="Polar residues" evidence="1">
    <location>
        <begin position="64"/>
        <end position="93"/>
    </location>
</feature>
<evidence type="ECO:0000256" key="1">
    <source>
        <dbReference type="SAM" id="MobiDB-lite"/>
    </source>
</evidence>
<evidence type="ECO:0000313" key="2">
    <source>
        <dbReference type="EMBL" id="OLP76471.1"/>
    </source>
</evidence>